<dbReference type="GO" id="GO:0016042">
    <property type="term" value="P:lipid catabolic process"/>
    <property type="evidence" value="ECO:0007669"/>
    <property type="project" value="UniProtKB-UniRule"/>
</dbReference>
<feature type="active site" description="Proton acceptor" evidence="4">
    <location>
        <position position="319"/>
    </location>
</feature>
<accession>A0A2T5MG22</accession>
<keyword evidence="7" id="KW-1185">Reference proteome</keyword>
<dbReference type="InterPro" id="IPR002641">
    <property type="entry name" value="PNPLA_dom"/>
</dbReference>
<evidence type="ECO:0000256" key="4">
    <source>
        <dbReference type="PROSITE-ProRule" id="PRU01161"/>
    </source>
</evidence>
<dbReference type="InterPro" id="IPR021771">
    <property type="entry name" value="Triacylglycerol_lipase_N"/>
</dbReference>
<evidence type="ECO:0000259" key="5">
    <source>
        <dbReference type="PROSITE" id="PS51635"/>
    </source>
</evidence>
<dbReference type="SUPFAM" id="SSF52151">
    <property type="entry name" value="FabD/lysophospholipase-like"/>
    <property type="match status" value="1"/>
</dbReference>
<dbReference type="InterPro" id="IPR016035">
    <property type="entry name" value="Acyl_Trfase/lysoPLipase"/>
</dbReference>
<keyword evidence="3 4" id="KW-0443">Lipid metabolism</keyword>
<keyword evidence="1 4" id="KW-0378">Hydrolase</keyword>
<dbReference type="Pfam" id="PF11815">
    <property type="entry name" value="DUF3336"/>
    <property type="match status" value="1"/>
</dbReference>
<protein>
    <submittedName>
        <fullName evidence="6">DUF3336 domain-containing protein</fullName>
    </submittedName>
</protein>
<feature type="domain" description="PNPLA" evidence="5">
    <location>
        <begin position="146"/>
        <end position="332"/>
    </location>
</feature>
<dbReference type="Gene3D" id="3.40.1090.10">
    <property type="entry name" value="Cytosolic phospholipase A2 catalytic domain"/>
    <property type="match status" value="2"/>
</dbReference>
<dbReference type="OrthoDB" id="7055653at2"/>
<dbReference type="GO" id="GO:0004806">
    <property type="term" value="F:triacylglycerol lipase activity"/>
    <property type="evidence" value="ECO:0007669"/>
    <property type="project" value="InterPro"/>
</dbReference>
<dbReference type="Proteomes" id="UP000244248">
    <property type="component" value="Unassembled WGS sequence"/>
</dbReference>
<dbReference type="PANTHER" id="PTHR14226:SF10">
    <property type="entry name" value="TRIACYLGLYCEROL LIPASE 4-RELATED"/>
    <property type="match status" value="1"/>
</dbReference>
<dbReference type="PANTHER" id="PTHR14226">
    <property type="entry name" value="NEUROPATHY TARGET ESTERASE/SWISS CHEESE D.MELANOGASTER"/>
    <property type="match status" value="1"/>
</dbReference>
<name>A0A2T5MG22_9GAMM</name>
<dbReference type="PROSITE" id="PS51635">
    <property type="entry name" value="PNPLA"/>
    <property type="match status" value="1"/>
</dbReference>
<feature type="active site" description="Nucleophile" evidence="4">
    <location>
        <position position="179"/>
    </location>
</feature>
<gene>
    <name evidence="6" type="ORF">CJD38_09410</name>
</gene>
<sequence>MSNKLIVTRQRDLEQAADYKEWREIAVELDTLEGAAAWKQDDTSDDYDYLLIKERLAEMRALRKGGDVRQLVFNLYEGLHGNIGNITNPALYGVARVGTKLLIEQYVEEVARCLDYLCIGDFPDFPEDEKIIFFKRTGTVFGRSALMLSGGATLGMFHLGVIKALHERNLLPKVISGSSAGSIIAGVVGSRTDAELGRVFEPGGLNLRAFQSVSLRNIFKGGAVMDGGQLERCLAENVGEISFTQAFERTRRIIGITVSPADPHQQGRLLNYLAAPHVLLRRAILASCAVPGVFPPVMLEAHDYLGRVVPYMPSKRWVDGSLANDLPMLRLARLHNCNHYIVSQTNPHIVPFMSDVAPKRGLIPLARELASSGSRGALTLARTHMDPYGAGRIINKLDNVTRQKYSGDVNIFPRHTPKQLLNMFSNLTDDEIQRFIRDGDRATWSKIDRIRNQTRISRTFDECIGILKQRAIEKAAAPRKKASLRAVK</sequence>
<proteinExistence type="predicted"/>
<comment type="caution">
    <text evidence="4">Lacks conserved residue(s) required for the propagation of feature annotation.</text>
</comment>
<comment type="caution">
    <text evidence="6">The sequence shown here is derived from an EMBL/GenBank/DDBJ whole genome shotgun (WGS) entry which is preliminary data.</text>
</comment>
<dbReference type="AlphaFoldDB" id="A0A2T5MG22"/>
<reference evidence="6 7" key="1">
    <citation type="submission" date="2018-04" db="EMBL/GenBank/DDBJ databases">
        <title>Novel species isolated from glacier.</title>
        <authorList>
            <person name="Liu Q."/>
            <person name="Xin Y.-H."/>
        </authorList>
    </citation>
    <scope>NUCLEOTIDE SEQUENCE [LARGE SCALE GENOMIC DNA]</scope>
    <source>
        <strain evidence="6 7">GT1R17</strain>
    </source>
</reference>
<evidence type="ECO:0000256" key="2">
    <source>
        <dbReference type="ARBA" id="ARBA00022963"/>
    </source>
</evidence>
<dbReference type="RefSeq" id="WP_107940083.1">
    <property type="nucleotide sequence ID" value="NZ_QANS01000003.1"/>
</dbReference>
<evidence type="ECO:0000313" key="6">
    <source>
        <dbReference type="EMBL" id="PTU31538.1"/>
    </source>
</evidence>
<dbReference type="CDD" id="cd07206">
    <property type="entry name" value="Pat_TGL3-4-5_SDP1"/>
    <property type="match status" value="1"/>
</dbReference>
<feature type="short sequence motif" description="GXSXG" evidence="4">
    <location>
        <begin position="177"/>
        <end position="181"/>
    </location>
</feature>
<dbReference type="EMBL" id="QANS01000003">
    <property type="protein sequence ID" value="PTU31538.1"/>
    <property type="molecule type" value="Genomic_DNA"/>
</dbReference>
<dbReference type="InterPro" id="IPR050301">
    <property type="entry name" value="NTE"/>
</dbReference>
<dbReference type="Pfam" id="PF01734">
    <property type="entry name" value="Patatin"/>
    <property type="match status" value="1"/>
</dbReference>
<evidence type="ECO:0000256" key="1">
    <source>
        <dbReference type="ARBA" id="ARBA00022801"/>
    </source>
</evidence>
<organism evidence="6 7">
    <name type="scientific">Stenotrophobium rhamnosiphilum</name>
    <dbReference type="NCBI Taxonomy" id="2029166"/>
    <lineage>
        <taxon>Bacteria</taxon>
        <taxon>Pseudomonadati</taxon>
        <taxon>Pseudomonadota</taxon>
        <taxon>Gammaproteobacteria</taxon>
        <taxon>Nevskiales</taxon>
        <taxon>Nevskiaceae</taxon>
        <taxon>Stenotrophobium</taxon>
    </lineage>
</organism>
<evidence type="ECO:0000256" key="3">
    <source>
        <dbReference type="ARBA" id="ARBA00023098"/>
    </source>
</evidence>
<keyword evidence="2 4" id="KW-0442">Lipid degradation</keyword>
<evidence type="ECO:0000313" key="7">
    <source>
        <dbReference type="Proteomes" id="UP000244248"/>
    </source>
</evidence>